<dbReference type="OrthoDB" id="529273at2759"/>
<evidence type="ECO:0000313" key="5">
    <source>
        <dbReference type="Proteomes" id="UP000053611"/>
    </source>
</evidence>
<organism evidence="4 5">
    <name type="scientific">Cutaneotrichosporon oleaginosum</name>
    <dbReference type="NCBI Taxonomy" id="879819"/>
    <lineage>
        <taxon>Eukaryota</taxon>
        <taxon>Fungi</taxon>
        <taxon>Dikarya</taxon>
        <taxon>Basidiomycota</taxon>
        <taxon>Agaricomycotina</taxon>
        <taxon>Tremellomycetes</taxon>
        <taxon>Trichosporonales</taxon>
        <taxon>Trichosporonaceae</taxon>
        <taxon>Cutaneotrichosporon</taxon>
    </lineage>
</organism>
<dbReference type="GO" id="GO:0016757">
    <property type="term" value="F:glycosyltransferase activity"/>
    <property type="evidence" value="ECO:0007669"/>
    <property type="project" value="InterPro"/>
</dbReference>
<feature type="region of interest" description="Disordered" evidence="1">
    <location>
        <begin position="30"/>
        <end position="57"/>
    </location>
</feature>
<proteinExistence type="predicted"/>
<sequence>MLGRLLLAGISLTMLWCLLALMRDGLSEPLPSPDLPSPTLPPSPPPPPPRFAFNPPPDPRYASAFEEDTLAHASLPSSVFAPMVVRDCTHLTPAWFAPCVALRAPFSDQTYGEELVYPDFGLPVPLFAKEEHAERWQEGLRSIADRAIYRDGYVVYKSQHGQNFVVSNVVYTPEGYLDTWNGHACTGPNARLGDLKLDPAPPMVNTTRGTALVVNSPDSWSFQHWLDRAAHVIAQSAHLTRASATALTGKRGNELVEALWHRIGYSDVVHRPETQMTFDALVFSCKAVLIHPFLSWRALELLQLPFIREVPPSPPASKTTVLYMSRSDGSTANAGRNVLNEPDVIAGVESLLQVRDRGETLAHWSNIHALFEHDLDGLINYMWRNVSAVIGPHGGALINHRFAGPGTMVLGFLPTTHMSYLNYEETSMLNQTYAAIVVDPAGQSVDDMMIDPADVTVLLNAHLGKPRRENLVLSYQWDRE</sequence>
<dbReference type="GeneID" id="28982610"/>
<feature type="domain" description="Glycosyltransferase 61 catalytic" evidence="3">
    <location>
        <begin position="222"/>
        <end position="409"/>
    </location>
</feature>
<evidence type="ECO:0000256" key="1">
    <source>
        <dbReference type="SAM" id="MobiDB-lite"/>
    </source>
</evidence>
<dbReference type="EMBL" id="KQ087181">
    <property type="protein sequence ID" value="KLT45421.1"/>
    <property type="molecule type" value="Genomic_DNA"/>
</dbReference>
<dbReference type="Pfam" id="PF04577">
    <property type="entry name" value="Glyco_transf_61"/>
    <property type="match status" value="1"/>
</dbReference>
<reference evidence="4 5" key="1">
    <citation type="submission" date="2015-03" db="EMBL/GenBank/DDBJ databases">
        <title>Genomics and transcriptomics of the oil-accumulating basidiomycete yeast T. oleaginosus allow insights into substrate utilization and the diverse evolutionary trajectories of mating systems in fungi.</title>
        <authorList>
            <consortium name="DOE Joint Genome Institute"/>
            <person name="Kourist R."/>
            <person name="Kracht O."/>
            <person name="Bracharz F."/>
            <person name="Lipzen A."/>
            <person name="Nolan M."/>
            <person name="Ohm R."/>
            <person name="Grigoriev I."/>
            <person name="Sun S."/>
            <person name="Heitman J."/>
            <person name="Bruck T."/>
            <person name="Nowrousian M."/>
        </authorList>
    </citation>
    <scope>NUCLEOTIDE SEQUENCE [LARGE SCALE GENOMIC DNA]</scope>
    <source>
        <strain evidence="4 5">IBC0246</strain>
    </source>
</reference>
<dbReference type="RefSeq" id="XP_018281912.1">
    <property type="nucleotide sequence ID" value="XM_018422007.1"/>
</dbReference>
<feature type="signal peptide" evidence="2">
    <location>
        <begin position="1"/>
        <end position="27"/>
    </location>
</feature>
<dbReference type="InterPro" id="IPR049625">
    <property type="entry name" value="Glyco_transf_61_cat"/>
</dbReference>
<dbReference type="Proteomes" id="UP000053611">
    <property type="component" value="Unassembled WGS sequence"/>
</dbReference>
<accession>A0A0J0XWJ3</accession>
<evidence type="ECO:0000259" key="3">
    <source>
        <dbReference type="Pfam" id="PF04577"/>
    </source>
</evidence>
<keyword evidence="5" id="KW-1185">Reference proteome</keyword>
<evidence type="ECO:0000256" key="2">
    <source>
        <dbReference type="SAM" id="SignalP"/>
    </source>
</evidence>
<name>A0A0J0XWJ3_9TREE</name>
<gene>
    <name evidence="4" type="ORF">CC85DRAFT_282492</name>
</gene>
<keyword evidence="2" id="KW-0732">Signal</keyword>
<dbReference type="AlphaFoldDB" id="A0A0J0XWJ3"/>
<evidence type="ECO:0000313" key="4">
    <source>
        <dbReference type="EMBL" id="KLT45421.1"/>
    </source>
</evidence>
<protein>
    <recommendedName>
        <fullName evidence="3">Glycosyltransferase 61 catalytic domain-containing protein</fullName>
    </recommendedName>
</protein>
<feature type="chain" id="PRO_5005245693" description="Glycosyltransferase 61 catalytic domain-containing protein" evidence="2">
    <location>
        <begin position="28"/>
        <end position="480"/>
    </location>
</feature>